<dbReference type="eggNOG" id="KOG0250">
    <property type="taxonomic scope" value="Eukaryota"/>
</dbReference>
<dbReference type="PANTHER" id="PTHR19306">
    <property type="entry name" value="STRUCTURAL MAINTENANCE OF CHROMOSOMES 5,6 SMC5, SMC6"/>
    <property type="match status" value="1"/>
</dbReference>
<dbReference type="AlphaFoldDB" id="D7U7F3"/>
<dbReference type="GO" id="GO:0005634">
    <property type="term" value="C:nucleus"/>
    <property type="evidence" value="ECO:0007669"/>
    <property type="project" value="UniProtKB-SubCell"/>
</dbReference>
<keyword evidence="6" id="KW-0067">ATP-binding</keyword>
<evidence type="ECO:0000256" key="1">
    <source>
        <dbReference type="ARBA" id="ARBA00004123"/>
    </source>
</evidence>
<dbReference type="STRING" id="29760.D7U7F3"/>
<comment type="subcellular location">
    <subcellularLocation>
        <location evidence="2">Chromosome</location>
    </subcellularLocation>
    <subcellularLocation>
        <location evidence="1">Nucleus</location>
    </subcellularLocation>
</comment>
<keyword evidence="5" id="KW-0227">DNA damage</keyword>
<name>D7U7F3_VITVI</name>
<keyword evidence="3" id="KW-0158">Chromosome</keyword>
<dbReference type="GO" id="GO:0005694">
    <property type="term" value="C:chromosome"/>
    <property type="evidence" value="ECO:0007669"/>
    <property type="project" value="UniProtKB-SubCell"/>
</dbReference>
<sequence>MILCPCALWISFIPKKPMGTLTNTYFILDEKLQESCRKASIICPESKIEALGGCKRTPEQLCAQLNRLNQRLQSESQRYAEPIEDLRMIYDKKEYTILRKQQTYEAFREKLNACKEALDLRWSKLQRNATLLKRQLTWQFNAHLRKKGISGHIKVSYEEKNPISGGK</sequence>
<keyword evidence="8" id="KW-0233">DNA recombination</keyword>
<reference evidence="12" key="1">
    <citation type="journal article" date="2007" name="Nature">
        <title>The grapevine genome sequence suggests ancestral hexaploidization in major angiosperm phyla.</title>
        <authorList>
            <consortium name="The French-Italian Public Consortium for Grapevine Genome Characterization."/>
            <person name="Jaillon O."/>
            <person name="Aury J.-M."/>
            <person name="Noel B."/>
            <person name="Policriti A."/>
            <person name="Clepet C."/>
            <person name="Casagrande A."/>
            <person name="Choisne N."/>
            <person name="Aubourg S."/>
            <person name="Vitulo N."/>
            <person name="Jubin C."/>
            <person name="Vezzi A."/>
            <person name="Legeai F."/>
            <person name="Hugueney P."/>
            <person name="Dasilva C."/>
            <person name="Horner D."/>
            <person name="Mica E."/>
            <person name="Jublot D."/>
            <person name="Poulain J."/>
            <person name="Bruyere C."/>
            <person name="Billault A."/>
            <person name="Segurens B."/>
            <person name="Gouyvenoux M."/>
            <person name="Ugarte E."/>
            <person name="Cattonaro F."/>
            <person name="Anthouard V."/>
            <person name="Vico V."/>
            <person name="Del Fabbro C."/>
            <person name="Alaux M."/>
            <person name="Di Gaspero G."/>
            <person name="Dumas V."/>
            <person name="Felice N."/>
            <person name="Paillard S."/>
            <person name="Juman I."/>
            <person name="Moroldo M."/>
            <person name="Scalabrin S."/>
            <person name="Canaguier A."/>
            <person name="Le Clainche I."/>
            <person name="Malacrida G."/>
            <person name="Durand E."/>
            <person name="Pesole G."/>
            <person name="Laucou V."/>
            <person name="Chatelet P."/>
            <person name="Merdinoglu D."/>
            <person name="Delledonne M."/>
            <person name="Pezzotti M."/>
            <person name="Lecharny A."/>
            <person name="Scarpelli C."/>
            <person name="Artiguenave F."/>
            <person name="Pe M.E."/>
            <person name="Valle G."/>
            <person name="Morgante M."/>
            <person name="Caboche M."/>
            <person name="Adam-Blondon A.-F."/>
            <person name="Weissenbach J."/>
            <person name="Quetier F."/>
            <person name="Wincker P."/>
        </authorList>
    </citation>
    <scope>NUCLEOTIDE SEQUENCE [LARGE SCALE GENOMIC DNA]</scope>
    <source>
        <strain evidence="12">cv. Pinot noir / PN40024</strain>
    </source>
</reference>
<dbReference type="Proteomes" id="UP000009183">
    <property type="component" value="Chromosome 16"/>
</dbReference>
<dbReference type="GO" id="GO:0006310">
    <property type="term" value="P:DNA recombination"/>
    <property type="evidence" value="ECO:0007669"/>
    <property type="project" value="UniProtKB-KW"/>
</dbReference>
<evidence type="ECO:0000256" key="4">
    <source>
        <dbReference type="ARBA" id="ARBA00022741"/>
    </source>
</evidence>
<dbReference type="PANTHER" id="PTHR19306:SF6">
    <property type="entry name" value="STRUCTURAL MAINTENANCE OF CHROMOSOMES PROTEIN 6"/>
    <property type="match status" value="1"/>
</dbReference>
<evidence type="ECO:0000256" key="10">
    <source>
        <dbReference type="ARBA" id="ARBA00023242"/>
    </source>
</evidence>
<dbReference type="InParanoid" id="D7U7F3"/>
<dbReference type="EMBL" id="FN596738">
    <property type="protein sequence ID" value="CBI38667.3"/>
    <property type="molecule type" value="Genomic_DNA"/>
</dbReference>
<evidence type="ECO:0000256" key="2">
    <source>
        <dbReference type="ARBA" id="ARBA00004286"/>
    </source>
</evidence>
<dbReference type="PaxDb" id="29760-VIT_16s0013g02050.t01"/>
<evidence type="ECO:0000256" key="8">
    <source>
        <dbReference type="ARBA" id="ARBA00023172"/>
    </source>
</evidence>
<gene>
    <name evidence="11" type="ordered locus">VIT_16s0013g02050</name>
</gene>
<evidence type="ECO:0000256" key="3">
    <source>
        <dbReference type="ARBA" id="ARBA00022454"/>
    </source>
</evidence>
<keyword evidence="7" id="KW-0175">Coiled coil</keyword>
<dbReference type="HOGENOM" id="CLU_1597429_0_0_1"/>
<evidence type="ECO:0000256" key="5">
    <source>
        <dbReference type="ARBA" id="ARBA00022763"/>
    </source>
</evidence>
<keyword evidence="10" id="KW-0539">Nucleus</keyword>
<dbReference type="OrthoDB" id="1730622at2759"/>
<protein>
    <submittedName>
        <fullName evidence="11">Uncharacterized protein</fullName>
    </submittedName>
</protein>
<dbReference type="GO" id="GO:0006281">
    <property type="term" value="P:DNA repair"/>
    <property type="evidence" value="ECO:0007669"/>
    <property type="project" value="UniProtKB-KW"/>
</dbReference>
<evidence type="ECO:0000256" key="6">
    <source>
        <dbReference type="ARBA" id="ARBA00022840"/>
    </source>
</evidence>
<evidence type="ECO:0000256" key="7">
    <source>
        <dbReference type="ARBA" id="ARBA00023054"/>
    </source>
</evidence>
<organism evidence="11 12">
    <name type="scientific">Vitis vinifera</name>
    <name type="common">Grape</name>
    <dbReference type="NCBI Taxonomy" id="29760"/>
    <lineage>
        <taxon>Eukaryota</taxon>
        <taxon>Viridiplantae</taxon>
        <taxon>Streptophyta</taxon>
        <taxon>Embryophyta</taxon>
        <taxon>Tracheophyta</taxon>
        <taxon>Spermatophyta</taxon>
        <taxon>Magnoliopsida</taxon>
        <taxon>eudicotyledons</taxon>
        <taxon>Gunneridae</taxon>
        <taxon>Pentapetalae</taxon>
        <taxon>rosids</taxon>
        <taxon>Vitales</taxon>
        <taxon>Vitaceae</taxon>
        <taxon>Viteae</taxon>
        <taxon>Vitis</taxon>
    </lineage>
</organism>
<keyword evidence="9" id="KW-0234">DNA repair</keyword>
<proteinExistence type="predicted"/>
<keyword evidence="12" id="KW-1185">Reference proteome</keyword>
<keyword evidence="4" id="KW-0547">Nucleotide-binding</keyword>
<evidence type="ECO:0000256" key="9">
    <source>
        <dbReference type="ARBA" id="ARBA00023204"/>
    </source>
</evidence>
<dbReference type="GO" id="GO:0005524">
    <property type="term" value="F:ATP binding"/>
    <property type="evidence" value="ECO:0007669"/>
    <property type="project" value="UniProtKB-KW"/>
</dbReference>
<evidence type="ECO:0000313" key="11">
    <source>
        <dbReference type="EMBL" id="CBI38667.3"/>
    </source>
</evidence>
<accession>D7U7F3</accession>
<evidence type="ECO:0000313" key="12">
    <source>
        <dbReference type="Proteomes" id="UP000009183"/>
    </source>
</evidence>